<feature type="region of interest" description="Disordered" evidence="1">
    <location>
        <begin position="65"/>
        <end position="87"/>
    </location>
</feature>
<accession>A0A1S3DIB9</accession>
<dbReference type="PaxDb" id="121845-A0A1S3DIB9"/>
<dbReference type="GeneID" id="103519254"/>
<protein>
    <submittedName>
        <fullName evidence="3">Pantothenate kinase 4-like</fullName>
    </submittedName>
</protein>
<evidence type="ECO:0000313" key="2">
    <source>
        <dbReference type="Proteomes" id="UP000079169"/>
    </source>
</evidence>
<feature type="region of interest" description="Disordered" evidence="1">
    <location>
        <begin position="1"/>
        <end position="25"/>
    </location>
</feature>
<keyword evidence="2" id="KW-1185">Reference proteome</keyword>
<dbReference type="STRING" id="121845.A0A1S3DIB9"/>
<evidence type="ECO:0000313" key="3">
    <source>
        <dbReference type="RefSeq" id="XP_008482562.1"/>
    </source>
</evidence>
<proteinExistence type="predicted"/>
<sequence>MEDVEEKSSSNGIDRMKEEKNPNSIELPETIEVFRNLKNAKRFAIDIGGSLTKIAYYSTVSHRRVSYDGDSTDKEKDPSKQTQVSGL</sequence>
<reference evidence="3" key="1">
    <citation type="submission" date="2025-08" db="UniProtKB">
        <authorList>
            <consortium name="RefSeq"/>
        </authorList>
    </citation>
    <scope>IDENTIFICATION</scope>
</reference>
<gene>
    <name evidence="3" type="primary">LOC103519254</name>
</gene>
<dbReference type="Proteomes" id="UP000079169">
    <property type="component" value="Unplaced"/>
</dbReference>
<dbReference type="SUPFAM" id="SSF53067">
    <property type="entry name" value="Actin-like ATPase domain"/>
    <property type="match status" value="1"/>
</dbReference>
<dbReference type="InterPro" id="IPR043129">
    <property type="entry name" value="ATPase_NBD"/>
</dbReference>
<name>A0A1S3DIB9_DIACI</name>
<organism evidence="2 3">
    <name type="scientific">Diaphorina citri</name>
    <name type="common">Asian citrus psyllid</name>
    <dbReference type="NCBI Taxonomy" id="121845"/>
    <lineage>
        <taxon>Eukaryota</taxon>
        <taxon>Metazoa</taxon>
        <taxon>Ecdysozoa</taxon>
        <taxon>Arthropoda</taxon>
        <taxon>Hexapoda</taxon>
        <taxon>Insecta</taxon>
        <taxon>Pterygota</taxon>
        <taxon>Neoptera</taxon>
        <taxon>Paraneoptera</taxon>
        <taxon>Hemiptera</taxon>
        <taxon>Sternorrhyncha</taxon>
        <taxon>Psylloidea</taxon>
        <taxon>Psyllidae</taxon>
        <taxon>Diaphorininae</taxon>
        <taxon>Diaphorina</taxon>
    </lineage>
</organism>
<feature type="compositionally biased region" description="Basic and acidic residues" evidence="1">
    <location>
        <begin position="65"/>
        <end position="79"/>
    </location>
</feature>
<dbReference type="RefSeq" id="XP_008482562.1">
    <property type="nucleotide sequence ID" value="XM_008484340.2"/>
</dbReference>
<dbReference type="Gene3D" id="3.30.420.510">
    <property type="match status" value="1"/>
</dbReference>
<dbReference type="KEGG" id="dci:103519254"/>
<evidence type="ECO:0000256" key="1">
    <source>
        <dbReference type="SAM" id="MobiDB-lite"/>
    </source>
</evidence>
<dbReference type="AlphaFoldDB" id="A0A1S3DIB9"/>